<evidence type="ECO:0000313" key="1">
    <source>
        <dbReference type="EMBL" id="KAK7492707.1"/>
    </source>
</evidence>
<dbReference type="EMBL" id="JACVVK020000100">
    <property type="protein sequence ID" value="KAK7492707.1"/>
    <property type="molecule type" value="Genomic_DNA"/>
</dbReference>
<gene>
    <name evidence="1" type="ORF">BaRGS_00016012</name>
</gene>
<evidence type="ECO:0000313" key="2">
    <source>
        <dbReference type="Proteomes" id="UP001519460"/>
    </source>
</evidence>
<comment type="caution">
    <text evidence="1">The sequence shown here is derived from an EMBL/GenBank/DDBJ whole genome shotgun (WGS) entry which is preliminary data.</text>
</comment>
<protein>
    <submittedName>
        <fullName evidence="1">Uncharacterized protein</fullName>
    </submittedName>
</protein>
<sequence>MVPMILLTAGERMTAPNDPEKMLQNIPYAICLTGTGSSSLIRSSIVSKHPYVNNTTGQSSPDLLPLCLLILCLPEGMASGSTRAGNLAYQPLAVYVKRQKPLKCEVEWCINYATVRITLQDPGAESYDVCLIGERLKESSALRSCRTIRPPCVELGIRHRTLVSRDLVVVNVIRLSQTIRVVRLGRRRSERSLGIETPRGQSDTARSFTSV</sequence>
<name>A0ABD0KZT6_9CAEN</name>
<dbReference type="AlphaFoldDB" id="A0ABD0KZT6"/>
<accession>A0ABD0KZT6</accession>
<reference evidence="1 2" key="1">
    <citation type="journal article" date="2023" name="Sci. Data">
        <title>Genome assembly of the Korean intertidal mud-creeper Batillaria attramentaria.</title>
        <authorList>
            <person name="Patra A.K."/>
            <person name="Ho P.T."/>
            <person name="Jun S."/>
            <person name="Lee S.J."/>
            <person name="Kim Y."/>
            <person name="Won Y.J."/>
        </authorList>
    </citation>
    <scope>NUCLEOTIDE SEQUENCE [LARGE SCALE GENOMIC DNA]</scope>
    <source>
        <strain evidence="1">Wonlab-2016</strain>
    </source>
</reference>
<feature type="non-terminal residue" evidence="1">
    <location>
        <position position="211"/>
    </location>
</feature>
<proteinExistence type="predicted"/>
<organism evidence="1 2">
    <name type="scientific">Batillaria attramentaria</name>
    <dbReference type="NCBI Taxonomy" id="370345"/>
    <lineage>
        <taxon>Eukaryota</taxon>
        <taxon>Metazoa</taxon>
        <taxon>Spiralia</taxon>
        <taxon>Lophotrochozoa</taxon>
        <taxon>Mollusca</taxon>
        <taxon>Gastropoda</taxon>
        <taxon>Caenogastropoda</taxon>
        <taxon>Sorbeoconcha</taxon>
        <taxon>Cerithioidea</taxon>
        <taxon>Batillariidae</taxon>
        <taxon>Batillaria</taxon>
    </lineage>
</organism>
<keyword evidence="2" id="KW-1185">Reference proteome</keyword>
<dbReference type="Proteomes" id="UP001519460">
    <property type="component" value="Unassembled WGS sequence"/>
</dbReference>